<dbReference type="Proteomes" id="UP000705283">
    <property type="component" value="Unassembled WGS sequence"/>
</dbReference>
<evidence type="ECO:0000256" key="13">
    <source>
        <dbReference type="ARBA" id="ARBA00022833"/>
    </source>
</evidence>
<evidence type="ECO:0000256" key="3">
    <source>
        <dbReference type="ARBA" id="ARBA00004555"/>
    </source>
</evidence>
<dbReference type="PANTHER" id="PTHR12053:SF3">
    <property type="entry name" value="CARBOXYPEPTIDASE Q"/>
    <property type="match status" value="1"/>
</dbReference>
<accession>A0AA40WY53</accession>
<evidence type="ECO:0000259" key="21">
    <source>
        <dbReference type="Pfam" id="PF04389"/>
    </source>
</evidence>
<dbReference type="SUPFAM" id="SSF53187">
    <property type="entry name" value="Zn-dependent exopeptidases"/>
    <property type="match status" value="1"/>
</dbReference>
<evidence type="ECO:0000256" key="14">
    <source>
        <dbReference type="ARBA" id="ARBA00023034"/>
    </source>
</evidence>
<evidence type="ECO:0000256" key="6">
    <source>
        <dbReference type="ARBA" id="ARBA00022525"/>
    </source>
</evidence>
<dbReference type="SUPFAM" id="SSF52025">
    <property type="entry name" value="PA domain"/>
    <property type="match status" value="1"/>
</dbReference>
<dbReference type="GO" id="GO:0046872">
    <property type="term" value="F:metal ion binding"/>
    <property type="evidence" value="ECO:0007669"/>
    <property type="project" value="UniProtKB-KW"/>
</dbReference>
<comment type="subunit">
    <text evidence="19">Homodimer. The monomeric form is inactive while the homodimer is active.</text>
</comment>
<keyword evidence="6" id="KW-0964">Secreted</keyword>
<dbReference type="RefSeq" id="WP_194977330.1">
    <property type="nucleotide sequence ID" value="NZ_JADMKS010000001.1"/>
</dbReference>
<keyword evidence="9" id="KW-0479">Metal-binding</keyword>
<dbReference type="Gene3D" id="3.50.30.30">
    <property type="match status" value="1"/>
</dbReference>
<reference evidence="22" key="2">
    <citation type="submission" date="2022-09" db="EMBL/GenBank/DDBJ databases">
        <title>Rouxiella aceris sp. nov., isolated from tree sap and emended description of the genus Rhouxiella.</title>
        <authorList>
            <person name="Kim I.S."/>
        </authorList>
    </citation>
    <scope>NUCLEOTIDE SEQUENCE</scope>
    <source>
        <strain evidence="22">SAP-2</strain>
    </source>
</reference>
<keyword evidence="10" id="KW-0732">Signal</keyword>
<evidence type="ECO:0000256" key="20">
    <source>
        <dbReference type="ARBA" id="ARBA00033328"/>
    </source>
</evidence>
<comment type="subcellular location">
    <subcellularLocation>
        <location evidence="1">Endoplasmic reticulum</location>
    </subcellularLocation>
    <subcellularLocation>
        <location evidence="3">Golgi apparatus</location>
    </subcellularLocation>
    <subcellularLocation>
        <location evidence="2">Lysosome</location>
    </subcellularLocation>
    <subcellularLocation>
        <location evidence="4">Secreted</location>
    </subcellularLocation>
</comment>
<evidence type="ECO:0000256" key="1">
    <source>
        <dbReference type="ARBA" id="ARBA00004240"/>
    </source>
</evidence>
<keyword evidence="15" id="KW-0482">Metalloprotease</keyword>
<dbReference type="GO" id="GO:0005576">
    <property type="term" value="C:extracellular region"/>
    <property type="evidence" value="ECO:0007669"/>
    <property type="project" value="UniProtKB-SubCell"/>
</dbReference>
<evidence type="ECO:0000256" key="2">
    <source>
        <dbReference type="ARBA" id="ARBA00004371"/>
    </source>
</evidence>
<feature type="domain" description="Peptidase M28" evidence="21">
    <location>
        <begin position="223"/>
        <end position="410"/>
    </location>
</feature>
<dbReference type="Pfam" id="PF04389">
    <property type="entry name" value="Peptidase_M28"/>
    <property type="match status" value="1"/>
</dbReference>
<keyword evidence="16" id="KW-0865">Zymogen</keyword>
<evidence type="ECO:0000313" key="23">
    <source>
        <dbReference type="Proteomes" id="UP000705283"/>
    </source>
</evidence>
<comment type="caution">
    <text evidence="22">The sequence shown here is derived from an EMBL/GenBank/DDBJ whole genome shotgun (WGS) entry which is preliminary data.</text>
</comment>
<evidence type="ECO:0000256" key="19">
    <source>
        <dbReference type="ARBA" id="ARBA00025833"/>
    </source>
</evidence>
<evidence type="ECO:0000256" key="12">
    <source>
        <dbReference type="ARBA" id="ARBA00022824"/>
    </source>
</evidence>
<evidence type="ECO:0000256" key="11">
    <source>
        <dbReference type="ARBA" id="ARBA00022801"/>
    </source>
</evidence>
<evidence type="ECO:0000256" key="17">
    <source>
        <dbReference type="ARBA" id="ARBA00023180"/>
    </source>
</evidence>
<sequence length="562" mass="63087">MAFFAPVYEQLMPVMNELLLAYSSLHRLSGSEDAEHAASLLVNLLRSHGLEARLEQCPLLLSDPITGSLTLTDFPDWQCQAKTRSFSAHCPQGVGAALYYDAQSTLARTDLEWQAWAQQVEGKIVVADQGYEDYVQRLDAARAVGLVHIWTSAETALHEETVGPIWGTPTLEDAQRYPRLPVISINQRDGQRLLNTMTHTSLPVRAELRTELERHVRTCSLPVVEIAGQSDEFVLLSSHYDSWHEGVTDNATGNALCVAMAIHFQQQSAMLRRGLRIAWWPGHSNARYGGSTWYADNYRQQLGERCVAHINVDSPGCLNAVQVVINASGAESNSFLNQAVEVITGKPALRITPLGKGGDQSFWGSGVPLHFALREVPIEKTSDSPGSGGGWWWHTEEDTYDKVDLNILWRDCQIHAHWLSALLIEPSLPIDAVDYLENNRQALRQLQQRLDPEFSLEQIAQKLRDLQDPIAHLQHLSHSHPDRWQSILVRTVADLHRLRFSATDDFHYDLSYRGGAFPGFQPLAADLGQTTPETALMMQTQYRRQCDRALALLQKISDRLQK</sequence>
<dbReference type="GO" id="GO:0006508">
    <property type="term" value="P:proteolysis"/>
    <property type="evidence" value="ECO:0007669"/>
    <property type="project" value="UniProtKB-KW"/>
</dbReference>
<dbReference type="InterPro" id="IPR039866">
    <property type="entry name" value="CPQ"/>
</dbReference>
<name>A0AA40WY53_9GAMM</name>
<evidence type="ECO:0000256" key="9">
    <source>
        <dbReference type="ARBA" id="ARBA00022723"/>
    </source>
</evidence>
<keyword evidence="12" id="KW-0256">Endoplasmic reticulum</keyword>
<evidence type="ECO:0000256" key="4">
    <source>
        <dbReference type="ARBA" id="ARBA00004613"/>
    </source>
</evidence>
<dbReference type="GO" id="GO:0004180">
    <property type="term" value="F:carboxypeptidase activity"/>
    <property type="evidence" value="ECO:0007669"/>
    <property type="project" value="UniProtKB-KW"/>
</dbReference>
<protein>
    <recommendedName>
        <fullName evidence="5">Carboxypeptidase Q</fullName>
    </recommendedName>
    <alternativeName>
        <fullName evidence="20">Plasma glutamate carboxypeptidase</fullName>
    </alternativeName>
</protein>
<evidence type="ECO:0000256" key="15">
    <source>
        <dbReference type="ARBA" id="ARBA00023049"/>
    </source>
</evidence>
<keyword evidence="13" id="KW-0862">Zinc</keyword>
<evidence type="ECO:0000313" key="22">
    <source>
        <dbReference type="EMBL" id="MBF6635093.1"/>
    </source>
</evidence>
<dbReference type="GO" id="GO:0005764">
    <property type="term" value="C:lysosome"/>
    <property type="evidence" value="ECO:0007669"/>
    <property type="project" value="UniProtKB-SubCell"/>
</dbReference>
<evidence type="ECO:0000256" key="7">
    <source>
        <dbReference type="ARBA" id="ARBA00022645"/>
    </source>
</evidence>
<evidence type="ECO:0000256" key="5">
    <source>
        <dbReference type="ARBA" id="ARBA00014116"/>
    </source>
</evidence>
<keyword evidence="11" id="KW-0378">Hydrolase</keyword>
<evidence type="ECO:0000256" key="16">
    <source>
        <dbReference type="ARBA" id="ARBA00023145"/>
    </source>
</evidence>
<dbReference type="EMBL" id="JADMKS010000001">
    <property type="protein sequence ID" value="MBF6635093.1"/>
    <property type="molecule type" value="Genomic_DNA"/>
</dbReference>
<organism evidence="22 23">
    <name type="scientific">Rouxiella silvae</name>
    <dbReference type="NCBI Taxonomy" id="1646373"/>
    <lineage>
        <taxon>Bacteria</taxon>
        <taxon>Pseudomonadati</taxon>
        <taxon>Pseudomonadota</taxon>
        <taxon>Gammaproteobacteria</taxon>
        <taxon>Enterobacterales</taxon>
        <taxon>Yersiniaceae</taxon>
        <taxon>Rouxiella</taxon>
    </lineage>
</organism>
<dbReference type="InterPro" id="IPR046450">
    <property type="entry name" value="PA_dom_sf"/>
</dbReference>
<dbReference type="PANTHER" id="PTHR12053">
    <property type="entry name" value="PROTEASE FAMILY M28 PLASMA GLUTAMATE CARBOXYPEPTIDASE-RELATED"/>
    <property type="match status" value="1"/>
</dbReference>
<keyword evidence="8" id="KW-0645">Protease</keyword>
<keyword evidence="7" id="KW-0121">Carboxypeptidase</keyword>
<dbReference type="AlphaFoldDB" id="A0AA40WY53"/>
<reference evidence="22" key="1">
    <citation type="submission" date="2020-11" db="EMBL/GenBank/DDBJ databases">
        <authorList>
            <person name="Lee S.D."/>
        </authorList>
    </citation>
    <scope>NUCLEOTIDE SEQUENCE</scope>
    <source>
        <strain evidence="22">SAP-2</strain>
    </source>
</reference>
<keyword evidence="17" id="KW-0325">Glycoprotein</keyword>
<evidence type="ECO:0000256" key="18">
    <source>
        <dbReference type="ARBA" id="ARBA00023228"/>
    </source>
</evidence>
<dbReference type="GO" id="GO:0070573">
    <property type="term" value="F:metallodipeptidase activity"/>
    <property type="evidence" value="ECO:0007669"/>
    <property type="project" value="InterPro"/>
</dbReference>
<dbReference type="Gene3D" id="3.40.630.10">
    <property type="entry name" value="Zn peptidases"/>
    <property type="match status" value="1"/>
</dbReference>
<evidence type="ECO:0000256" key="8">
    <source>
        <dbReference type="ARBA" id="ARBA00022670"/>
    </source>
</evidence>
<keyword evidence="18" id="KW-0458">Lysosome</keyword>
<gene>
    <name evidence="22" type="ORF">ITX54_00205</name>
</gene>
<keyword evidence="14" id="KW-0333">Golgi apparatus</keyword>
<evidence type="ECO:0000256" key="10">
    <source>
        <dbReference type="ARBA" id="ARBA00022729"/>
    </source>
</evidence>
<proteinExistence type="predicted"/>
<dbReference type="InterPro" id="IPR007484">
    <property type="entry name" value="Peptidase_M28"/>
</dbReference>